<name>A0ACB8S751_9AGAM</name>
<evidence type="ECO:0000313" key="1">
    <source>
        <dbReference type="EMBL" id="KAI0051972.1"/>
    </source>
</evidence>
<dbReference type="EMBL" id="MU275848">
    <property type="protein sequence ID" value="KAI0051972.1"/>
    <property type="molecule type" value="Genomic_DNA"/>
</dbReference>
<sequence length="161" mass="18504">MAPSTKFPSLLLKDAPEPFYIPTRAPEAWEIGYSDPAPPSYKTILLVDYLKQFKATWDVEFEDFNSPNVRRRVTLEDPTKYWRSRDCGINLNVTFNDGRYEHMSKMVLYPEDDLLKLRLAKDKGSGPVDDMGSCRMGNAIFAPRRPELTRTWIAIVSPRGD</sequence>
<accession>A0ACB8S751</accession>
<protein>
    <submittedName>
        <fullName evidence="1">Uncharacterized protein</fullName>
    </submittedName>
</protein>
<proteinExistence type="predicted"/>
<reference evidence="1" key="1">
    <citation type="submission" date="2021-02" db="EMBL/GenBank/DDBJ databases">
        <authorList>
            <consortium name="DOE Joint Genome Institute"/>
            <person name="Ahrendt S."/>
            <person name="Looney B.P."/>
            <person name="Miyauchi S."/>
            <person name="Morin E."/>
            <person name="Drula E."/>
            <person name="Courty P.E."/>
            <person name="Chicoki N."/>
            <person name="Fauchery L."/>
            <person name="Kohler A."/>
            <person name="Kuo A."/>
            <person name="Labutti K."/>
            <person name="Pangilinan J."/>
            <person name="Lipzen A."/>
            <person name="Riley R."/>
            <person name="Andreopoulos W."/>
            <person name="He G."/>
            <person name="Johnson J."/>
            <person name="Barry K.W."/>
            <person name="Grigoriev I.V."/>
            <person name="Nagy L."/>
            <person name="Hibbett D."/>
            <person name="Henrissat B."/>
            <person name="Matheny P.B."/>
            <person name="Labbe J."/>
            <person name="Martin F."/>
        </authorList>
    </citation>
    <scope>NUCLEOTIDE SEQUENCE</scope>
    <source>
        <strain evidence="1">FP105234-sp</strain>
    </source>
</reference>
<evidence type="ECO:0000313" key="2">
    <source>
        <dbReference type="Proteomes" id="UP000814033"/>
    </source>
</evidence>
<reference evidence="1" key="2">
    <citation type="journal article" date="2022" name="New Phytol.">
        <title>Evolutionary transition to the ectomycorrhizal habit in the genomes of a hyperdiverse lineage of mushroom-forming fungi.</title>
        <authorList>
            <person name="Looney B."/>
            <person name="Miyauchi S."/>
            <person name="Morin E."/>
            <person name="Drula E."/>
            <person name="Courty P.E."/>
            <person name="Kohler A."/>
            <person name="Kuo A."/>
            <person name="LaButti K."/>
            <person name="Pangilinan J."/>
            <person name="Lipzen A."/>
            <person name="Riley R."/>
            <person name="Andreopoulos W."/>
            <person name="He G."/>
            <person name="Johnson J."/>
            <person name="Nolan M."/>
            <person name="Tritt A."/>
            <person name="Barry K.W."/>
            <person name="Grigoriev I.V."/>
            <person name="Nagy L.G."/>
            <person name="Hibbett D."/>
            <person name="Henrissat B."/>
            <person name="Matheny P.B."/>
            <person name="Labbe J."/>
            <person name="Martin F.M."/>
        </authorList>
    </citation>
    <scope>NUCLEOTIDE SEQUENCE</scope>
    <source>
        <strain evidence="1">FP105234-sp</strain>
    </source>
</reference>
<dbReference type="Proteomes" id="UP000814033">
    <property type="component" value="Unassembled WGS sequence"/>
</dbReference>
<organism evidence="1 2">
    <name type="scientific">Auriscalpium vulgare</name>
    <dbReference type="NCBI Taxonomy" id="40419"/>
    <lineage>
        <taxon>Eukaryota</taxon>
        <taxon>Fungi</taxon>
        <taxon>Dikarya</taxon>
        <taxon>Basidiomycota</taxon>
        <taxon>Agaricomycotina</taxon>
        <taxon>Agaricomycetes</taxon>
        <taxon>Russulales</taxon>
        <taxon>Auriscalpiaceae</taxon>
        <taxon>Auriscalpium</taxon>
    </lineage>
</organism>
<comment type="caution">
    <text evidence="1">The sequence shown here is derived from an EMBL/GenBank/DDBJ whole genome shotgun (WGS) entry which is preliminary data.</text>
</comment>
<keyword evidence="2" id="KW-1185">Reference proteome</keyword>
<gene>
    <name evidence="1" type="ORF">FA95DRAFT_1553952</name>
</gene>